<dbReference type="Pfam" id="PF01934">
    <property type="entry name" value="HepT-like"/>
    <property type="match status" value="1"/>
</dbReference>
<dbReference type="AlphaFoldDB" id="A0A3D9L657"/>
<sequence>MEKQEITQHLNQIVSNIAAIKSAVSGRTLEEFRKEEQTKEAVYEYLQEIGQIAHEVSEHATDELVNSLSMAQLSNLRNARYHQEAELHHQNTWNLIHNDLEAIADEIEATIGELQS</sequence>
<evidence type="ECO:0000313" key="4">
    <source>
        <dbReference type="EMBL" id="REE00077.1"/>
    </source>
</evidence>
<gene>
    <name evidence="4" type="ORF">C7460_10614</name>
</gene>
<name>A0A3D9L657_MARFU</name>
<dbReference type="GO" id="GO:0004540">
    <property type="term" value="F:RNA nuclease activity"/>
    <property type="evidence" value="ECO:0007669"/>
    <property type="project" value="InterPro"/>
</dbReference>
<protein>
    <submittedName>
        <fullName evidence="4">Uncharacterized protein with HEPN domain</fullName>
    </submittedName>
</protein>
<evidence type="ECO:0000256" key="3">
    <source>
        <dbReference type="ARBA" id="ARBA00022801"/>
    </source>
</evidence>
<accession>A0A3D9L657</accession>
<dbReference type="EMBL" id="QREG01000006">
    <property type="protein sequence ID" value="REE00077.1"/>
    <property type="molecule type" value="Genomic_DNA"/>
</dbReference>
<keyword evidence="3" id="KW-0378">Hydrolase</keyword>
<organism evidence="4 5">
    <name type="scientific">Marinoscillum furvescens DSM 4134</name>
    <dbReference type="NCBI Taxonomy" id="1122208"/>
    <lineage>
        <taxon>Bacteria</taxon>
        <taxon>Pseudomonadati</taxon>
        <taxon>Bacteroidota</taxon>
        <taxon>Cytophagia</taxon>
        <taxon>Cytophagales</taxon>
        <taxon>Reichenbachiellaceae</taxon>
        <taxon>Marinoscillum</taxon>
    </lineage>
</organism>
<evidence type="ECO:0000256" key="2">
    <source>
        <dbReference type="ARBA" id="ARBA00022722"/>
    </source>
</evidence>
<keyword evidence="1" id="KW-1277">Toxin-antitoxin system</keyword>
<dbReference type="InterPro" id="IPR008201">
    <property type="entry name" value="HepT-like"/>
</dbReference>
<reference evidence="4 5" key="1">
    <citation type="submission" date="2018-07" db="EMBL/GenBank/DDBJ databases">
        <title>Genomic Encyclopedia of Type Strains, Phase IV (KMG-IV): sequencing the most valuable type-strain genomes for metagenomic binning, comparative biology and taxonomic classification.</title>
        <authorList>
            <person name="Goeker M."/>
        </authorList>
    </citation>
    <scope>NUCLEOTIDE SEQUENCE [LARGE SCALE GENOMIC DNA]</scope>
    <source>
        <strain evidence="4 5">DSM 4134</strain>
    </source>
</reference>
<evidence type="ECO:0000256" key="1">
    <source>
        <dbReference type="ARBA" id="ARBA00022649"/>
    </source>
</evidence>
<keyword evidence="2" id="KW-0540">Nuclease</keyword>
<dbReference type="GO" id="GO:0110001">
    <property type="term" value="C:toxin-antitoxin complex"/>
    <property type="evidence" value="ECO:0007669"/>
    <property type="project" value="InterPro"/>
</dbReference>
<dbReference type="RefSeq" id="WP_115867611.1">
    <property type="nucleotide sequence ID" value="NZ_QREG01000006.1"/>
</dbReference>
<proteinExistence type="predicted"/>
<dbReference type="Proteomes" id="UP000256779">
    <property type="component" value="Unassembled WGS sequence"/>
</dbReference>
<comment type="caution">
    <text evidence="4">The sequence shown here is derived from an EMBL/GenBank/DDBJ whole genome shotgun (WGS) entry which is preliminary data.</text>
</comment>
<evidence type="ECO:0000313" key="5">
    <source>
        <dbReference type="Proteomes" id="UP000256779"/>
    </source>
</evidence>
<dbReference type="GO" id="GO:0016787">
    <property type="term" value="F:hydrolase activity"/>
    <property type="evidence" value="ECO:0007669"/>
    <property type="project" value="UniProtKB-KW"/>
</dbReference>
<dbReference type="OrthoDB" id="955324at2"/>
<keyword evidence="5" id="KW-1185">Reference proteome</keyword>